<reference evidence="1" key="1">
    <citation type="submission" date="2018-02" db="EMBL/GenBank/DDBJ databases">
        <title>Rhizophora mucronata_Transcriptome.</title>
        <authorList>
            <person name="Meera S.P."/>
            <person name="Sreeshan A."/>
            <person name="Augustine A."/>
        </authorList>
    </citation>
    <scope>NUCLEOTIDE SEQUENCE</scope>
    <source>
        <tissue evidence="1">Leaf</tissue>
    </source>
</reference>
<dbReference type="AlphaFoldDB" id="A0A2P2QT68"/>
<protein>
    <submittedName>
        <fullName evidence="1">Uncharacterized protein</fullName>
    </submittedName>
</protein>
<evidence type="ECO:0000313" key="1">
    <source>
        <dbReference type="EMBL" id="MBX70167.1"/>
    </source>
</evidence>
<name>A0A2P2QT68_RHIMU</name>
<proteinExistence type="predicted"/>
<sequence>MTPPTIDAQTSTLHTIHIRPKKQENKWVFHSVTLIRSDPLPESEGDTKYAGKEREGYRVTRLAEMIHTSAPL</sequence>
<dbReference type="EMBL" id="GGEC01089683">
    <property type="protein sequence ID" value="MBX70167.1"/>
    <property type="molecule type" value="Transcribed_RNA"/>
</dbReference>
<accession>A0A2P2QT68</accession>
<organism evidence="1">
    <name type="scientific">Rhizophora mucronata</name>
    <name type="common">Asiatic mangrove</name>
    <dbReference type="NCBI Taxonomy" id="61149"/>
    <lineage>
        <taxon>Eukaryota</taxon>
        <taxon>Viridiplantae</taxon>
        <taxon>Streptophyta</taxon>
        <taxon>Embryophyta</taxon>
        <taxon>Tracheophyta</taxon>
        <taxon>Spermatophyta</taxon>
        <taxon>Magnoliopsida</taxon>
        <taxon>eudicotyledons</taxon>
        <taxon>Gunneridae</taxon>
        <taxon>Pentapetalae</taxon>
        <taxon>rosids</taxon>
        <taxon>fabids</taxon>
        <taxon>Malpighiales</taxon>
        <taxon>Rhizophoraceae</taxon>
        <taxon>Rhizophora</taxon>
    </lineage>
</organism>